<dbReference type="SUPFAM" id="SSF55729">
    <property type="entry name" value="Acyl-CoA N-acyltransferases (Nat)"/>
    <property type="match status" value="1"/>
</dbReference>
<dbReference type="Gene3D" id="3.40.630.30">
    <property type="match status" value="1"/>
</dbReference>
<dbReference type="EMBL" id="FMYL01000010">
    <property type="protein sequence ID" value="SDC14282.1"/>
    <property type="molecule type" value="Genomic_DNA"/>
</dbReference>
<sequence length="181" mass="21074">MTHPHTSIGHIQMVGLHECTSNEMIDYYERNKSHLKNAMPLRSTDFYTNKYWQQQLAQYIEDFQQGKALRFVLKDEHKVVGTISFDQIVYGAFCSCYLGYALDQDYQGQGIMTQALQFGLDYMFNTLHLNRVMANYVPENLPSAKLLQRLGFEKEGYAKRYLKLNGVWQDHILTSLVRDTA</sequence>
<organism evidence="5 6">
    <name type="scientific">Acinetobacter boissieri</name>
    <dbReference type="NCBI Taxonomy" id="1219383"/>
    <lineage>
        <taxon>Bacteria</taxon>
        <taxon>Pseudomonadati</taxon>
        <taxon>Pseudomonadota</taxon>
        <taxon>Gammaproteobacteria</taxon>
        <taxon>Moraxellales</taxon>
        <taxon>Moraxellaceae</taxon>
        <taxon>Acinetobacter</taxon>
    </lineage>
</organism>
<dbReference type="STRING" id="1219383.SAMN05421733_11036"/>
<name>A0A1G6J601_9GAMM</name>
<accession>A0A1G6J601</accession>
<evidence type="ECO:0000256" key="3">
    <source>
        <dbReference type="ARBA" id="ARBA00038502"/>
    </source>
</evidence>
<evidence type="ECO:0000256" key="2">
    <source>
        <dbReference type="ARBA" id="ARBA00023315"/>
    </source>
</evidence>
<reference evidence="6" key="1">
    <citation type="submission" date="2016-09" db="EMBL/GenBank/DDBJ databases">
        <authorList>
            <person name="Varghese N."/>
            <person name="Submissions S."/>
        </authorList>
    </citation>
    <scope>NUCLEOTIDE SEQUENCE [LARGE SCALE GENOMIC DNA]</scope>
    <source>
        <strain evidence="6">ANC 4422</strain>
    </source>
</reference>
<keyword evidence="1 5" id="KW-0808">Transferase</keyword>
<dbReference type="RefSeq" id="WP_171258573.1">
    <property type="nucleotide sequence ID" value="NZ_FMYL01000010.1"/>
</dbReference>
<dbReference type="PANTHER" id="PTHR43792">
    <property type="entry name" value="GNAT FAMILY, PUTATIVE (AFU_ORTHOLOGUE AFUA_3G00765)-RELATED-RELATED"/>
    <property type="match status" value="1"/>
</dbReference>
<dbReference type="CDD" id="cd04301">
    <property type="entry name" value="NAT_SF"/>
    <property type="match status" value="1"/>
</dbReference>
<dbReference type="InterPro" id="IPR016181">
    <property type="entry name" value="Acyl_CoA_acyltransferase"/>
</dbReference>
<evidence type="ECO:0000313" key="5">
    <source>
        <dbReference type="EMBL" id="SDC14282.1"/>
    </source>
</evidence>
<keyword evidence="5" id="KW-0687">Ribonucleoprotein</keyword>
<feature type="domain" description="N-acetyltransferase" evidence="4">
    <location>
        <begin position="25"/>
        <end position="179"/>
    </location>
</feature>
<gene>
    <name evidence="5" type="ORF">SAMN05421733_11036</name>
</gene>
<keyword evidence="5" id="KW-0689">Ribosomal protein</keyword>
<evidence type="ECO:0000259" key="4">
    <source>
        <dbReference type="PROSITE" id="PS51186"/>
    </source>
</evidence>
<comment type="similarity">
    <text evidence="3">Belongs to the acetyltransferase family. RimJ subfamily.</text>
</comment>
<dbReference type="GO" id="GO:0005737">
    <property type="term" value="C:cytoplasm"/>
    <property type="evidence" value="ECO:0007669"/>
    <property type="project" value="TreeGrafter"/>
</dbReference>
<dbReference type="InterPro" id="IPR051531">
    <property type="entry name" value="N-acetyltransferase"/>
</dbReference>
<dbReference type="Proteomes" id="UP000242501">
    <property type="component" value="Unassembled WGS sequence"/>
</dbReference>
<dbReference type="AlphaFoldDB" id="A0A1G6J601"/>
<protein>
    <submittedName>
        <fullName evidence="5">[SSU ribosomal protein S5P]-alanine acetyltransferase</fullName>
    </submittedName>
</protein>
<dbReference type="GO" id="GO:0008999">
    <property type="term" value="F:protein-N-terminal-alanine acetyltransferase activity"/>
    <property type="evidence" value="ECO:0007669"/>
    <property type="project" value="TreeGrafter"/>
</dbReference>
<evidence type="ECO:0000256" key="1">
    <source>
        <dbReference type="ARBA" id="ARBA00022679"/>
    </source>
</evidence>
<keyword evidence="6" id="KW-1185">Reference proteome</keyword>
<dbReference type="InterPro" id="IPR000182">
    <property type="entry name" value="GNAT_dom"/>
</dbReference>
<keyword evidence="2" id="KW-0012">Acyltransferase</keyword>
<dbReference type="Pfam" id="PF13302">
    <property type="entry name" value="Acetyltransf_3"/>
    <property type="match status" value="1"/>
</dbReference>
<dbReference type="GO" id="GO:0005840">
    <property type="term" value="C:ribosome"/>
    <property type="evidence" value="ECO:0007669"/>
    <property type="project" value="UniProtKB-KW"/>
</dbReference>
<dbReference type="PANTHER" id="PTHR43792:SF8">
    <property type="entry name" value="[RIBOSOMAL PROTEIN US5]-ALANINE N-ACETYLTRANSFERASE"/>
    <property type="match status" value="1"/>
</dbReference>
<dbReference type="PROSITE" id="PS51186">
    <property type="entry name" value="GNAT"/>
    <property type="match status" value="1"/>
</dbReference>
<proteinExistence type="inferred from homology"/>
<evidence type="ECO:0000313" key="6">
    <source>
        <dbReference type="Proteomes" id="UP000242501"/>
    </source>
</evidence>